<organism evidence="2 3">
    <name type="scientific">Vitrella brassicaformis (strain CCMP3155)</name>
    <dbReference type="NCBI Taxonomy" id="1169540"/>
    <lineage>
        <taxon>Eukaryota</taxon>
        <taxon>Sar</taxon>
        <taxon>Alveolata</taxon>
        <taxon>Colpodellida</taxon>
        <taxon>Vitrellaceae</taxon>
        <taxon>Vitrella</taxon>
    </lineage>
</organism>
<dbReference type="VEuPathDB" id="CryptoDB:Vbra_2274"/>
<feature type="compositionally biased region" description="Low complexity" evidence="1">
    <location>
        <begin position="193"/>
        <end position="203"/>
    </location>
</feature>
<sequence length="203" mass="22239">MDPQVMHGEMMDGPGPFGPMLSHQPFPMPMGPPPPAMLPPFGYPHPHAQPMMPGGPGQMMQPPFPGPAMMPFPMPAPVQDDDGMINLNLKQVEDLEEGEDGVGGETGEEGIAKEVGAAAETEPLVRKYATGHYVARVVSVTQRYVDWEEVDRATFPEQHYNEPGVVRLSQEQLKMLGLQMPQPQNAPMPPPSQQQLPMLDQEN</sequence>
<feature type="region of interest" description="Disordered" evidence="1">
    <location>
        <begin position="178"/>
        <end position="203"/>
    </location>
</feature>
<accession>A0A0G4GNF7</accession>
<dbReference type="EMBL" id="CDMY01000738">
    <property type="protein sequence ID" value="CEM31826.1"/>
    <property type="molecule type" value="Genomic_DNA"/>
</dbReference>
<keyword evidence="3" id="KW-1185">Reference proteome</keyword>
<dbReference type="Proteomes" id="UP000041254">
    <property type="component" value="Unassembled WGS sequence"/>
</dbReference>
<evidence type="ECO:0000313" key="3">
    <source>
        <dbReference type="Proteomes" id="UP000041254"/>
    </source>
</evidence>
<evidence type="ECO:0000313" key="2">
    <source>
        <dbReference type="EMBL" id="CEM31826.1"/>
    </source>
</evidence>
<gene>
    <name evidence="2" type="ORF">Vbra_2274</name>
</gene>
<protein>
    <submittedName>
        <fullName evidence="2">Uncharacterized protein</fullName>
    </submittedName>
</protein>
<name>A0A0G4GNF7_VITBC</name>
<dbReference type="AlphaFoldDB" id="A0A0G4GNF7"/>
<dbReference type="InParanoid" id="A0A0G4GNF7"/>
<evidence type="ECO:0000256" key="1">
    <source>
        <dbReference type="SAM" id="MobiDB-lite"/>
    </source>
</evidence>
<proteinExistence type="predicted"/>
<reference evidence="2 3" key="1">
    <citation type="submission" date="2014-11" db="EMBL/GenBank/DDBJ databases">
        <authorList>
            <person name="Zhu J."/>
            <person name="Qi W."/>
            <person name="Song R."/>
        </authorList>
    </citation>
    <scope>NUCLEOTIDE SEQUENCE [LARGE SCALE GENOMIC DNA]</scope>
</reference>